<feature type="active site" description="Proton acceptor" evidence="4">
    <location>
        <position position="36"/>
    </location>
</feature>
<protein>
    <submittedName>
        <fullName evidence="9">Beta-xylosidase</fullName>
        <ecNumber evidence="9">3.2.1.37</ecNumber>
    </submittedName>
    <submittedName>
        <fullName evidence="10">Family 43 glycosylhydrolase</fullName>
    </submittedName>
</protein>
<keyword evidence="7" id="KW-0732">Signal</keyword>
<reference evidence="9 11" key="1">
    <citation type="submission" date="2015-09" db="EMBL/GenBank/DDBJ databases">
        <authorList>
            <consortium name="Pathogen Informatics"/>
        </authorList>
    </citation>
    <scope>NUCLEOTIDE SEQUENCE [LARGE SCALE GENOMIC DNA]</scope>
    <source>
        <strain evidence="9 11">2789STDY5834846</strain>
    </source>
</reference>
<evidence type="ECO:0000313" key="10">
    <source>
        <dbReference type="EMBL" id="UVQ76644.1"/>
    </source>
</evidence>
<dbReference type="PANTHER" id="PTHR42812">
    <property type="entry name" value="BETA-XYLOSIDASE"/>
    <property type="match status" value="1"/>
</dbReference>
<dbReference type="Pfam" id="PF17851">
    <property type="entry name" value="GH43_C2"/>
    <property type="match status" value="1"/>
</dbReference>
<name>A0A3E5GMR3_9BACE</name>
<dbReference type="PANTHER" id="PTHR42812:SF5">
    <property type="entry name" value="ENDO-ARABINASE"/>
    <property type="match status" value="1"/>
</dbReference>
<keyword evidence="3 6" id="KW-0326">Glycosidase</keyword>
<proteinExistence type="inferred from homology"/>
<dbReference type="SUPFAM" id="SSF75005">
    <property type="entry name" value="Arabinanase/levansucrase/invertase"/>
    <property type="match status" value="1"/>
</dbReference>
<feature type="site" description="Important for catalytic activity, responsible for pKa modulation of the active site Glu and correct orientation of both the proton donor and substrate" evidence="5">
    <location>
        <position position="143"/>
    </location>
</feature>
<dbReference type="SUPFAM" id="SSF49899">
    <property type="entry name" value="Concanavalin A-like lectins/glucanases"/>
    <property type="match status" value="1"/>
</dbReference>
<feature type="chain" id="PRO_5041075625" evidence="7">
    <location>
        <begin position="20"/>
        <end position="512"/>
    </location>
</feature>
<reference evidence="10" key="2">
    <citation type="submission" date="2022-08" db="EMBL/GenBank/DDBJ databases">
        <title>Genome Sequencing of Bacteroides fragilis Group Isolates with Nanopore Technology.</title>
        <authorList>
            <person name="Tisza M.J."/>
            <person name="Smith D."/>
            <person name="Dekker J.P."/>
        </authorList>
    </citation>
    <scope>NUCLEOTIDE SEQUENCE</scope>
    <source>
        <strain evidence="10">BFG-527</strain>
    </source>
</reference>
<dbReference type="Gene3D" id="2.115.10.20">
    <property type="entry name" value="Glycosyl hydrolase domain, family 43"/>
    <property type="match status" value="1"/>
</dbReference>
<evidence type="ECO:0000256" key="7">
    <source>
        <dbReference type="SAM" id="SignalP"/>
    </source>
</evidence>
<dbReference type="InterPro" id="IPR006710">
    <property type="entry name" value="Glyco_hydro_43"/>
</dbReference>
<dbReference type="GeneID" id="69588858"/>
<dbReference type="InterPro" id="IPR013320">
    <property type="entry name" value="ConA-like_dom_sf"/>
</dbReference>
<evidence type="ECO:0000313" key="12">
    <source>
        <dbReference type="Proteomes" id="UP001060104"/>
    </source>
</evidence>
<dbReference type="EMBL" id="CP103141">
    <property type="protein sequence ID" value="UVQ76644.1"/>
    <property type="molecule type" value="Genomic_DNA"/>
</dbReference>
<evidence type="ECO:0000313" key="11">
    <source>
        <dbReference type="Proteomes" id="UP000095606"/>
    </source>
</evidence>
<dbReference type="InterPro" id="IPR023296">
    <property type="entry name" value="Glyco_hydro_beta-prop_sf"/>
</dbReference>
<keyword evidence="2 6" id="KW-0378">Hydrolase</keyword>
<dbReference type="Gene3D" id="2.60.120.200">
    <property type="match status" value="1"/>
</dbReference>
<evidence type="ECO:0000256" key="3">
    <source>
        <dbReference type="ARBA" id="ARBA00023295"/>
    </source>
</evidence>
<dbReference type="EC" id="3.2.1.37" evidence="9"/>
<evidence type="ECO:0000259" key="8">
    <source>
        <dbReference type="Pfam" id="PF17851"/>
    </source>
</evidence>
<dbReference type="CDD" id="cd08999">
    <property type="entry name" value="GH43_ABN-like"/>
    <property type="match status" value="1"/>
</dbReference>
<keyword evidence="12" id="KW-1185">Reference proteome</keyword>
<comment type="similarity">
    <text evidence="1 6">Belongs to the glycosyl hydrolase 43 family.</text>
</comment>
<feature type="signal peptide" evidence="7">
    <location>
        <begin position="1"/>
        <end position="19"/>
    </location>
</feature>
<accession>A0A3E5GMR3</accession>
<dbReference type="EMBL" id="CZAE01000001">
    <property type="protein sequence ID" value="CUO39564.1"/>
    <property type="molecule type" value="Genomic_DNA"/>
</dbReference>
<sequence>MKKIGLFLFGICFVLQMVAQEHNYFTNPVIRGDVPDPSVIRVEDTYYATGTSSEWAPFYPMFTSKDLVNWKQVGHVFTKQPSWTSNSFWAPELFYHNNKVYCYYTARQKSTGISYIGVATSDSPLHEFTDHGPIVEYGKEAIDAFIYDDNGQLYISWKAYGLDTRPIELLGCKLSADGLHLDGEPFTLLVDEKGIGMEGQYHFKKGDYYYIVYAAHGCCGPSSDYDVYVARARNYGGPYEKYSGNPILHGGEGDYKSCGHGTVVRTSDGRMFYMCHAYLKGDGFFIGRQPILQEMEMTDDHWVRFQTGNLAIAEQPVPFVGTKQEPLSDFEDNFKGNQLKVDWTWNYPYSDIHAVLKKGKLFLSGTPKNNNKYGTALCLRPQSPQYSCETKVINTGKGLKGLTLYGDDKNLIAWGIEGDKLILKVVKDDIESVLYDSAFASKEIYLKLEVEQGCIFHFYKSLDGKTWQSVQNTPFKGKSLIRWDRVQRPGLLHYGDKDVPAEFSYFKMKNLK</sequence>
<evidence type="ECO:0000256" key="1">
    <source>
        <dbReference type="ARBA" id="ARBA00009865"/>
    </source>
</evidence>
<dbReference type="InterPro" id="IPR041542">
    <property type="entry name" value="GH43_C2"/>
</dbReference>
<organism evidence="9 11">
    <name type="scientific">Bacteroides faecis</name>
    <dbReference type="NCBI Taxonomy" id="674529"/>
    <lineage>
        <taxon>Bacteria</taxon>
        <taxon>Pseudomonadati</taxon>
        <taxon>Bacteroidota</taxon>
        <taxon>Bacteroidia</taxon>
        <taxon>Bacteroidales</taxon>
        <taxon>Bacteroidaceae</taxon>
        <taxon>Bacteroides</taxon>
    </lineage>
</organism>
<dbReference type="GO" id="GO:0009044">
    <property type="term" value="F:xylan 1,4-beta-xylosidase activity"/>
    <property type="evidence" value="ECO:0007669"/>
    <property type="project" value="UniProtKB-EC"/>
</dbReference>
<feature type="domain" description="Beta-xylosidase C-terminal Concanavalin A-like" evidence="8">
    <location>
        <begin position="332"/>
        <end position="472"/>
    </location>
</feature>
<dbReference type="Proteomes" id="UP000095606">
    <property type="component" value="Unassembled WGS sequence"/>
</dbReference>
<dbReference type="AlphaFoldDB" id="A0A3E5GMR3"/>
<evidence type="ECO:0000256" key="2">
    <source>
        <dbReference type="ARBA" id="ARBA00022801"/>
    </source>
</evidence>
<dbReference type="RefSeq" id="WP_055268593.1">
    <property type="nucleotide sequence ID" value="NZ_CABMFH010000001.1"/>
</dbReference>
<accession>A0A174EP49</accession>
<gene>
    <name evidence="9" type="primary">xynB_1</name>
    <name evidence="9" type="ORF">ERS852461_00180</name>
    <name evidence="10" type="ORF">NXY30_09850</name>
</gene>
<dbReference type="Pfam" id="PF04616">
    <property type="entry name" value="Glyco_hydro_43"/>
    <property type="match status" value="1"/>
</dbReference>
<evidence type="ECO:0000256" key="5">
    <source>
        <dbReference type="PIRSR" id="PIRSR606710-2"/>
    </source>
</evidence>
<evidence type="ECO:0000256" key="6">
    <source>
        <dbReference type="RuleBase" id="RU361187"/>
    </source>
</evidence>
<dbReference type="InterPro" id="IPR051795">
    <property type="entry name" value="Glycosyl_Hydrlase_43"/>
</dbReference>
<evidence type="ECO:0000313" key="9">
    <source>
        <dbReference type="EMBL" id="CUO39564.1"/>
    </source>
</evidence>
<evidence type="ECO:0000256" key="4">
    <source>
        <dbReference type="PIRSR" id="PIRSR606710-1"/>
    </source>
</evidence>
<dbReference type="Proteomes" id="UP001060104">
    <property type="component" value="Chromosome"/>
</dbReference>
<dbReference type="GO" id="GO:0005975">
    <property type="term" value="P:carbohydrate metabolic process"/>
    <property type="evidence" value="ECO:0007669"/>
    <property type="project" value="InterPro"/>
</dbReference>
<feature type="active site" description="Proton donor" evidence="4">
    <location>
        <position position="198"/>
    </location>
</feature>